<sequence>MASMGWNWTTLALVVLVYALQSWLKKKKGNGTLPPSPKSLPILGHLHMLGKNPYQDLHKLAEKHGPVTHDLHGWLLECTGSAVGRAGAVLDGRMGARLEELACWMGARALCRMGAGAQCWVGARGSP</sequence>
<dbReference type="GO" id="GO:0005506">
    <property type="term" value="F:iron ion binding"/>
    <property type="evidence" value="ECO:0007669"/>
    <property type="project" value="InterPro"/>
</dbReference>
<dbReference type="Proteomes" id="UP001187471">
    <property type="component" value="Unassembled WGS sequence"/>
</dbReference>
<keyword evidence="8" id="KW-0503">Monooxygenase</keyword>
<proteinExistence type="inferred from homology"/>
<evidence type="ECO:0000256" key="9">
    <source>
        <dbReference type="ARBA" id="ARBA00023136"/>
    </source>
</evidence>
<protein>
    <submittedName>
        <fullName evidence="11">Uncharacterized protein</fullName>
    </submittedName>
</protein>
<evidence type="ECO:0000256" key="3">
    <source>
        <dbReference type="ARBA" id="ARBA00010617"/>
    </source>
</evidence>
<keyword evidence="10" id="KW-0812">Transmembrane</keyword>
<dbReference type="InterPro" id="IPR036396">
    <property type="entry name" value="Cyt_P450_sf"/>
</dbReference>
<dbReference type="GO" id="GO:0016705">
    <property type="term" value="F:oxidoreductase activity, acting on paired donors, with incorporation or reduction of molecular oxygen"/>
    <property type="evidence" value="ECO:0007669"/>
    <property type="project" value="InterPro"/>
</dbReference>
<evidence type="ECO:0000256" key="10">
    <source>
        <dbReference type="SAM" id="Phobius"/>
    </source>
</evidence>
<dbReference type="PANTHER" id="PTHR47943">
    <property type="entry name" value="CYTOCHROME P450 93A3-LIKE"/>
    <property type="match status" value="1"/>
</dbReference>
<keyword evidence="6" id="KW-0560">Oxidoreductase</keyword>
<keyword evidence="10" id="KW-1133">Transmembrane helix</keyword>
<gene>
    <name evidence="11" type="ORF">RJ640_015616</name>
</gene>
<comment type="cofactor">
    <cofactor evidence="1">
        <name>heme</name>
        <dbReference type="ChEBI" id="CHEBI:30413"/>
    </cofactor>
</comment>
<evidence type="ECO:0000256" key="5">
    <source>
        <dbReference type="ARBA" id="ARBA00022723"/>
    </source>
</evidence>
<dbReference type="GO" id="GO:0020037">
    <property type="term" value="F:heme binding"/>
    <property type="evidence" value="ECO:0007669"/>
    <property type="project" value="InterPro"/>
</dbReference>
<dbReference type="SUPFAM" id="SSF48264">
    <property type="entry name" value="Cytochrome P450"/>
    <property type="match status" value="1"/>
</dbReference>
<comment type="caution">
    <text evidence="11">The sequence shown here is derived from an EMBL/GenBank/DDBJ whole genome shotgun (WGS) entry which is preliminary data.</text>
</comment>
<accession>A0AA88UK34</accession>
<dbReference type="PANTHER" id="PTHR47943:SF2">
    <property type="entry name" value="CYTOCHROME P450"/>
    <property type="match status" value="1"/>
</dbReference>
<organism evidence="11 12">
    <name type="scientific">Escallonia rubra</name>
    <dbReference type="NCBI Taxonomy" id="112253"/>
    <lineage>
        <taxon>Eukaryota</taxon>
        <taxon>Viridiplantae</taxon>
        <taxon>Streptophyta</taxon>
        <taxon>Embryophyta</taxon>
        <taxon>Tracheophyta</taxon>
        <taxon>Spermatophyta</taxon>
        <taxon>Magnoliopsida</taxon>
        <taxon>eudicotyledons</taxon>
        <taxon>Gunneridae</taxon>
        <taxon>Pentapetalae</taxon>
        <taxon>asterids</taxon>
        <taxon>campanulids</taxon>
        <taxon>Escalloniales</taxon>
        <taxon>Escalloniaceae</taxon>
        <taxon>Escallonia</taxon>
    </lineage>
</organism>
<keyword evidence="4" id="KW-0349">Heme</keyword>
<name>A0AA88UK34_9ASTE</name>
<evidence type="ECO:0000256" key="8">
    <source>
        <dbReference type="ARBA" id="ARBA00023033"/>
    </source>
</evidence>
<keyword evidence="9 10" id="KW-0472">Membrane</keyword>
<evidence type="ECO:0000256" key="7">
    <source>
        <dbReference type="ARBA" id="ARBA00023004"/>
    </source>
</evidence>
<reference evidence="11" key="1">
    <citation type="submission" date="2022-12" db="EMBL/GenBank/DDBJ databases">
        <title>Draft genome assemblies for two species of Escallonia (Escalloniales).</title>
        <authorList>
            <person name="Chanderbali A."/>
            <person name="Dervinis C."/>
            <person name="Anghel I."/>
            <person name="Soltis D."/>
            <person name="Soltis P."/>
            <person name="Zapata F."/>
        </authorList>
    </citation>
    <scope>NUCLEOTIDE SEQUENCE</scope>
    <source>
        <strain evidence="11">UCBG92.1500</strain>
        <tissue evidence="11">Leaf</tissue>
    </source>
</reference>
<evidence type="ECO:0000256" key="2">
    <source>
        <dbReference type="ARBA" id="ARBA00004370"/>
    </source>
</evidence>
<keyword evidence="7" id="KW-0408">Iron</keyword>
<comment type="similarity">
    <text evidence="3">Belongs to the cytochrome P450 family.</text>
</comment>
<feature type="transmembrane region" description="Helical" evidence="10">
    <location>
        <begin position="6"/>
        <end position="24"/>
    </location>
</feature>
<dbReference type="EMBL" id="JAVXUO010001196">
    <property type="protein sequence ID" value="KAK2985021.1"/>
    <property type="molecule type" value="Genomic_DNA"/>
</dbReference>
<evidence type="ECO:0000313" key="11">
    <source>
        <dbReference type="EMBL" id="KAK2985021.1"/>
    </source>
</evidence>
<evidence type="ECO:0000256" key="4">
    <source>
        <dbReference type="ARBA" id="ARBA00022617"/>
    </source>
</evidence>
<dbReference type="GO" id="GO:0004497">
    <property type="term" value="F:monooxygenase activity"/>
    <property type="evidence" value="ECO:0007669"/>
    <property type="project" value="UniProtKB-KW"/>
</dbReference>
<dbReference type="GO" id="GO:0016020">
    <property type="term" value="C:membrane"/>
    <property type="evidence" value="ECO:0007669"/>
    <property type="project" value="UniProtKB-SubCell"/>
</dbReference>
<comment type="subcellular location">
    <subcellularLocation>
        <location evidence="2">Membrane</location>
    </subcellularLocation>
</comment>
<evidence type="ECO:0000256" key="1">
    <source>
        <dbReference type="ARBA" id="ARBA00001971"/>
    </source>
</evidence>
<dbReference type="Gene3D" id="1.10.630.10">
    <property type="entry name" value="Cytochrome P450"/>
    <property type="match status" value="1"/>
</dbReference>
<dbReference type="AlphaFoldDB" id="A0AA88UK34"/>
<evidence type="ECO:0000256" key="6">
    <source>
        <dbReference type="ARBA" id="ARBA00023002"/>
    </source>
</evidence>
<keyword evidence="12" id="KW-1185">Reference proteome</keyword>
<evidence type="ECO:0000313" key="12">
    <source>
        <dbReference type="Proteomes" id="UP001187471"/>
    </source>
</evidence>
<keyword evidence="5" id="KW-0479">Metal-binding</keyword>